<name>A0A7X3J0I2_9HYPH</name>
<protein>
    <submittedName>
        <fullName evidence="2">Methyltransferase domain-containing protein</fullName>
    </submittedName>
</protein>
<keyword evidence="2" id="KW-0808">Transferase</keyword>
<proteinExistence type="predicted"/>
<feature type="domain" description="Methyltransferase type 11" evidence="1">
    <location>
        <begin position="61"/>
        <end position="157"/>
    </location>
</feature>
<accession>A0A7X3J0I2</accession>
<dbReference type="EMBL" id="WUMV01000001">
    <property type="protein sequence ID" value="MXN63285.1"/>
    <property type="molecule type" value="Genomic_DNA"/>
</dbReference>
<dbReference type="InterPro" id="IPR029063">
    <property type="entry name" value="SAM-dependent_MTases_sf"/>
</dbReference>
<comment type="caution">
    <text evidence="2">The sequence shown here is derived from an EMBL/GenBank/DDBJ whole genome shotgun (WGS) entry which is preliminary data.</text>
</comment>
<evidence type="ECO:0000313" key="3">
    <source>
        <dbReference type="Proteomes" id="UP000433101"/>
    </source>
</evidence>
<sequence length="227" mass="25222">MSEGISKPRNNACDESTVSLDSVNAAYSRWAPVYDFVFSGPLYFGRRAAVREANRLGGKVLEVGVGTGLSLPDYRRDIQITGIDLSQDMLARARERVRRKKLSNVEALRAMDAAELDLPDASFDVAAIMYVMTVVPDPAAVFRELERVVRPGGKVIVVNHFAAESGIRAWGERVLARWGDYLGWDPVFPKERLFAATRMKCISEVPVPPFGLFTKFVFERPKDGLPA</sequence>
<dbReference type="AlphaFoldDB" id="A0A7X3J0I2"/>
<keyword evidence="3" id="KW-1185">Reference proteome</keyword>
<organism evidence="2 3">
    <name type="scientific">Stappia sediminis</name>
    <dbReference type="NCBI Taxonomy" id="2692190"/>
    <lineage>
        <taxon>Bacteria</taxon>
        <taxon>Pseudomonadati</taxon>
        <taxon>Pseudomonadota</taxon>
        <taxon>Alphaproteobacteria</taxon>
        <taxon>Hyphomicrobiales</taxon>
        <taxon>Stappiaceae</taxon>
        <taxon>Stappia</taxon>
    </lineage>
</organism>
<evidence type="ECO:0000313" key="2">
    <source>
        <dbReference type="EMBL" id="MXN63285.1"/>
    </source>
</evidence>
<keyword evidence="2" id="KW-0489">Methyltransferase</keyword>
<dbReference type="InterPro" id="IPR013216">
    <property type="entry name" value="Methyltransf_11"/>
</dbReference>
<dbReference type="RefSeq" id="WP_160773553.1">
    <property type="nucleotide sequence ID" value="NZ_WUMV01000001.1"/>
</dbReference>
<reference evidence="2 3" key="1">
    <citation type="submission" date="2019-12" db="EMBL/GenBank/DDBJ databases">
        <authorList>
            <person name="Li M."/>
        </authorList>
    </citation>
    <scope>NUCLEOTIDE SEQUENCE [LARGE SCALE GENOMIC DNA]</scope>
    <source>
        <strain evidence="2 3">GBMRC 2046</strain>
    </source>
</reference>
<dbReference type="Pfam" id="PF08241">
    <property type="entry name" value="Methyltransf_11"/>
    <property type="match status" value="1"/>
</dbReference>
<gene>
    <name evidence="2" type="ORF">GR183_00080</name>
</gene>
<dbReference type="SUPFAM" id="SSF53335">
    <property type="entry name" value="S-adenosyl-L-methionine-dependent methyltransferases"/>
    <property type="match status" value="1"/>
</dbReference>
<dbReference type="PANTHER" id="PTHR42912:SF80">
    <property type="entry name" value="METHYLTRANSFERASE DOMAIN-CONTAINING PROTEIN"/>
    <property type="match status" value="1"/>
</dbReference>
<dbReference type="GO" id="GO:0008757">
    <property type="term" value="F:S-adenosylmethionine-dependent methyltransferase activity"/>
    <property type="evidence" value="ECO:0007669"/>
    <property type="project" value="InterPro"/>
</dbReference>
<dbReference type="Proteomes" id="UP000433101">
    <property type="component" value="Unassembled WGS sequence"/>
</dbReference>
<dbReference type="GO" id="GO:0032259">
    <property type="term" value="P:methylation"/>
    <property type="evidence" value="ECO:0007669"/>
    <property type="project" value="UniProtKB-KW"/>
</dbReference>
<dbReference type="Gene3D" id="3.40.50.150">
    <property type="entry name" value="Vaccinia Virus protein VP39"/>
    <property type="match status" value="1"/>
</dbReference>
<dbReference type="InterPro" id="IPR050508">
    <property type="entry name" value="Methyltransf_Superfamily"/>
</dbReference>
<dbReference type="PANTHER" id="PTHR42912">
    <property type="entry name" value="METHYLTRANSFERASE"/>
    <property type="match status" value="1"/>
</dbReference>
<evidence type="ECO:0000259" key="1">
    <source>
        <dbReference type="Pfam" id="PF08241"/>
    </source>
</evidence>
<dbReference type="CDD" id="cd02440">
    <property type="entry name" value="AdoMet_MTases"/>
    <property type="match status" value="1"/>
</dbReference>